<dbReference type="Gene3D" id="3.30.420.10">
    <property type="entry name" value="Ribonuclease H-like superfamily/Ribonuclease H"/>
    <property type="match status" value="1"/>
</dbReference>
<evidence type="ECO:0000256" key="6">
    <source>
        <dbReference type="ARBA" id="ARBA00023125"/>
    </source>
</evidence>
<dbReference type="GO" id="GO:0000166">
    <property type="term" value="F:nucleotide binding"/>
    <property type="evidence" value="ECO:0007669"/>
    <property type="project" value="InterPro"/>
</dbReference>
<dbReference type="EC" id="2.7.7.7" evidence="2"/>
<feature type="domain" description="DNA-directed DNA polymerase family B multifunctional" evidence="8">
    <location>
        <begin position="395"/>
        <end position="797"/>
    </location>
</feature>
<dbReference type="Gene3D" id="3.30.342.10">
    <property type="entry name" value="DNA Polymerase, chain B, domain 1"/>
    <property type="match status" value="1"/>
</dbReference>
<dbReference type="PANTHER" id="PTHR10322">
    <property type="entry name" value="DNA POLYMERASE CATALYTIC SUBUNIT"/>
    <property type="match status" value="1"/>
</dbReference>
<dbReference type="GO" id="GO:0003677">
    <property type="term" value="F:DNA binding"/>
    <property type="evidence" value="ECO:0007669"/>
    <property type="project" value="UniProtKB-KW"/>
</dbReference>
<name>A0A938YYP0_9ARCH</name>
<dbReference type="SMART" id="SM00486">
    <property type="entry name" value="POLBc"/>
    <property type="match status" value="1"/>
</dbReference>
<dbReference type="InterPro" id="IPR006134">
    <property type="entry name" value="DNA-dir_DNA_pol_B_multi_dom"/>
</dbReference>
<dbReference type="SUPFAM" id="SSF56672">
    <property type="entry name" value="DNA/RNA polymerases"/>
    <property type="match status" value="1"/>
</dbReference>
<dbReference type="InterPro" id="IPR006133">
    <property type="entry name" value="DNA-dir_DNA_pol_B_exonuc"/>
</dbReference>
<evidence type="ECO:0000256" key="2">
    <source>
        <dbReference type="ARBA" id="ARBA00012417"/>
    </source>
</evidence>
<dbReference type="InterPro" id="IPR050240">
    <property type="entry name" value="DNA_pol_type-B"/>
</dbReference>
<keyword evidence="5" id="KW-0239">DNA-directed DNA polymerase</keyword>
<dbReference type="InterPro" id="IPR042087">
    <property type="entry name" value="DNA_pol_B_thumb"/>
</dbReference>
<evidence type="ECO:0000259" key="9">
    <source>
        <dbReference type="Pfam" id="PF03104"/>
    </source>
</evidence>
<comment type="caution">
    <text evidence="10">The sequence shown here is derived from an EMBL/GenBank/DDBJ whole genome shotgun (WGS) entry which is preliminary data.</text>
</comment>
<evidence type="ECO:0000256" key="3">
    <source>
        <dbReference type="ARBA" id="ARBA00022679"/>
    </source>
</evidence>
<dbReference type="InterPro" id="IPR012337">
    <property type="entry name" value="RNaseH-like_sf"/>
</dbReference>
<dbReference type="InterPro" id="IPR043502">
    <property type="entry name" value="DNA/RNA_pol_sf"/>
</dbReference>
<dbReference type="Pfam" id="PF00136">
    <property type="entry name" value="DNA_pol_B"/>
    <property type="match status" value="1"/>
</dbReference>
<dbReference type="Gene3D" id="1.10.287.690">
    <property type="entry name" value="Helix hairpin bin"/>
    <property type="match status" value="1"/>
</dbReference>
<dbReference type="Gene3D" id="1.10.132.60">
    <property type="entry name" value="DNA polymerase family B, C-terminal domain"/>
    <property type="match status" value="1"/>
</dbReference>
<gene>
    <name evidence="10" type="ORF">JW744_04835</name>
</gene>
<dbReference type="EMBL" id="JAFGDB010000083">
    <property type="protein sequence ID" value="MBN2067768.1"/>
    <property type="molecule type" value="Genomic_DNA"/>
</dbReference>
<dbReference type="NCBIfam" id="TIGR00592">
    <property type="entry name" value="pol2"/>
    <property type="match status" value="1"/>
</dbReference>
<evidence type="ECO:0000256" key="1">
    <source>
        <dbReference type="ARBA" id="ARBA00005755"/>
    </source>
</evidence>
<keyword evidence="4" id="KW-0548">Nucleotidyltransferase</keyword>
<dbReference type="GO" id="GO:0003887">
    <property type="term" value="F:DNA-directed DNA polymerase activity"/>
    <property type="evidence" value="ECO:0007669"/>
    <property type="project" value="UniProtKB-KW"/>
</dbReference>
<evidence type="ECO:0000259" key="8">
    <source>
        <dbReference type="Pfam" id="PF00136"/>
    </source>
</evidence>
<protein>
    <recommendedName>
        <fullName evidence="2">DNA-directed DNA polymerase</fullName>
        <ecNumber evidence="2">2.7.7.7</ecNumber>
    </recommendedName>
</protein>
<dbReference type="Proteomes" id="UP000809243">
    <property type="component" value="Unassembled WGS sequence"/>
</dbReference>
<reference evidence="10" key="1">
    <citation type="submission" date="2021-01" db="EMBL/GenBank/DDBJ databases">
        <title>Active Sulfur Cycling in an Early Earth Analoge.</title>
        <authorList>
            <person name="Hahn C.R."/>
            <person name="Youssef N.H."/>
            <person name="Elshahed M."/>
        </authorList>
    </citation>
    <scope>NUCLEOTIDE SEQUENCE</scope>
    <source>
        <strain evidence="10">Zod_Metabat.1151</strain>
    </source>
</reference>
<dbReference type="PRINTS" id="PR00106">
    <property type="entry name" value="DNAPOLB"/>
</dbReference>
<comment type="similarity">
    <text evidence="1">Belongs to the DNA polymerase type-B family.</text>
</comment>
<dbReference type="Gene3D" id="3.90.1600.10">
    <property type="entry name" value="Palm domain of DNA polymerase"/>
    <property type="match status" value="1"/>
</dbReference>
<feature type="domain" description="DNA-directed DNA polymerase family B exonuclease" evidence="9">
    <location>
        <begin position="122"/>
        <end position="307"/>
    </location>
</feature>
<keyword evidence="6" id="KW-0238">DNA-binding</keyword>
<keyword evidence="3" id="KW-0808">Transferase</keyword>
<evidence type="ECO:0000313" key="11">
    <source>
        <dbReference type="Proteomes" id="UP000809243"/>
    </source>
</evidence>
<dbReference type="AlphaFoldDB" id="A0A938YYP0"/>
<proteinExistence type="inferred from homology"/>
<evidence type="ECO:0000256" key="5">
    <source>
        <dbReference type="ARBA" id="ARBA00022932"/>
    </source>
</evidence>
<evidence type="ECO:0000256" key="4">
    <source>
        <dbReference type="ARBA" id="ARBA00022695"/>
    </source>
</evidence>
<dbReference type="InterPro" id="IPR006172">
    <property type="entry name" value="DNA-dir_DNA_pol_B"/>
</dbReference>
<dbReference type="PANTHER" id="PTHR10322:SF23">
    <property type="entry name" value="DNA POLYMERASE DELTA CATALYTIC SUBUNIT"/>
    <property type="match status" value="1"/>
</dbReference>
<dbReference type="Pfam" id="PF03104">
    <property type="entry name" value="DNA_pol_B_exo1"/>
    <property type="match status" value="1"/>
</dbReference>
<accession>A0A938YYP0</accession>
<dbReference type="InterPro" id="IPR036397">
    <property type="entry name" value="RNaseH_sf"/>
</dbReference>
<organism evidence="10 11">
    <name type="scientific">Candidatus Iainarchaeum sp</name>
    <dbReference type="NCBI Taxonomy" id="3101447"/>
    <lineage>
        <taxon>Archaea</taxon>
        <taxon>Candidatus Iainarchaeota</taxon>
        <taxon>Candidatus Iainarchaeia</taxon>
        <taxon>Candidatus Iainarchaeales</taxon>
        <taxon>Candidatus Iainarchaeaceae</taxon>
        <taxon>Candidatus Iainarchaeum</taxon>
    </lineage>
</organism>
<evidence type="ECO:0000256" key="7">
    <source>
        <dbReference type="ARBA" id="ARBA00049244"/>
    </source>
</evidence>
<sequence length="819" mass="92227">MQEKTTKGILLDVDYVNREEGSAKKSVIRLFASTGKGIEAFEDWNFKPYFYVKAQDLDKAEKALGEAAFGESREVKVKSIERVKRANAENILRLSFENVQDLVAARAEVLGIEGILEKAEHDIPFARRWLLDHEAEPMNGIEIFLEGNKAKKVKIVEREKPEFRVAAFDLETLSPGRFSDPKQDPILMASFAMGKEAKALGNGQVLGKNAKVLSYGKGFGKEVDVFEDEKAMVKGLEERIREKKPDVIATYNGDLFDFPYIKERAERLGLGFAISSDGSQPKLIRKGRDNAAKLVGVQHLDVYQMLRFLARFAVVSLVKFDLESVVNSLYSIEKEKIKAEEINKIWGERKGLDRLAEYCAEDSAYTLKIAEQYLPLVVELCKIVKQPLFEVGRASASMLVEFLIMEKCFETGRLIANKPDDAAVQQRLMHPIKGGYVKEPLPGLHENIAVLDFSSLYPTIIISHNVSPDTVGCPHKECMEKNLAPNKQWFCSKKSGLIPEILETLFERRIKLKRQAKKLDRKSPEFVILNARQQALKILLNSFYGYLLYSRSRFYSREAGSAVTAWGRQYVQWVGSEAEKAGFELLYNDTDSAFLIIPAAKERKDVLAFVEKINKELPGVMNVELEGFFKRGIFVTKESGEGAKKKYALIDYEGNLKIVGFEYVRRDWAPIAKETQRQVINAILQEGNPEKAIEIIREKINALSKGNAKKSELTVLTQIKRPLEKYESIGPHVAAAKKAAAKGREIGIGSIIGYVITRSGKSISDKAQLAEYVNEGNYDPNYYIQNQVLPAVMKIIREFNVSREDLLQGGKQSKLGAFS</sequence>
<dbReference type="InterPro" id="IPR023211">
    <property type="entry name" value="DNA_pol_palm_dom_sf"/>
</dbReference>
<comment type="catalytic activity">
    <reaction evidence="7">
        <text>DNA(n) + a 2'-deoxyribonucleoside 5'-triphosphate = DNA(n+1) + diphosphate</text>
        <dbReference type="Rhea" id="RHEA:22508"/>
        <dbReference type="Rhea" id="RHEA-COMP:17339"/>
        <dbReference type="Rhea" id="RHEA-COMP:17340"/>
        <dbReference type="ChEBI" id="CHEBI:33019"/>
        <dbReference type="ChEBI" id="CHEBI:61560"/>
        <dbReference type="ChEBI" id="CHEBI:173112"/>
        <dbReference type="EC" id="2.7.7.7"/>
    </reaction>
</comment>
<dbReference type="GO" id="GO:0006261">
    <property type="term" value="P:DNA-templated DNA replication"/>
    <property type="evidence" value="ECO:0007669"/>
    <property type="project" value="TreeGrafter"/>
</dbReference>
<dbReference type="SUPFAM" id="SSF53098">
    <property type="entry name" value="Ribonuclease H-like"/>
    <property type="match status" value="1"/>
</dbReference>
<evidence type="ECO:0000313" key="10">
    <source>
        <dbReference type="EMBL" id="MBN2067768.1"/>
    </source>
</evidence>